<keyword evidence="1" id="KW-0472">Membrane</keyword>
<proteinExistence type="predicted"/>
<sequence length="221" mass="24896">MSQRSRDGSLHHIFTIQRTMTFHDLLHHECGTGWQRWSLWCVCIMALTVLGVIQTVTEANFALASAALLPVLTIAWFCEREAQRSRRHRHSMAVIFLDLDHFKQLNDTQGHGTGDLALQETAKVLLSHLRSIDCVARLGRDEFAILLPAVGWDVALQTAFQVAAVLRTRLARFPPVTASLGQAWFSEADRPFPAMLRAAEELLYQAKKTGSDTVRSQRFDT</sequence>
<evidence type="ECO:0000256" key="1">
    <source>
        <dbReference type="SAM" id="Phobius"/>
    </source>
</evidence>
<protein>
    <recommendedName>
        <fullName evidence="2">GGDEF domain-containing protein</fullName>
    </recommendedName>
</protein>
<dbReference type="InterPro" id="IPR000160">
    <property type="entry name" value="GGDEF_dom"/>
</dbReference>
<dbReference type="InterPro" id="IPR052163">
    <property type="entry name" value="DGC-Regulatory_Protein"/>
</dbReference>
<dbReference type="PANTHER" id="PTHR46663">
    <property type="entry name" value="DIGUANYLATE CYCLASE DGCT-RELATED"/>
    <property type="match status" value="1"/>
</dbReference>
<keyword evidence="4" id="KW-1185">Reference proteome</keyword>
<dbReference type="InterPro" id="IPR043128">
    <property type="entry name" value="Rev_trsase/Diguanyl_cyclase"/>
</dbReference>
<name>A0A2K8U9L8_9GAMM</name>
<evidence type="ECO:0000259" key="2">
    <source>
        <dbReference type="PROSITE" id="PS50887"/>
    </source>
</evidence>
<dbReference type="PROSITE" id="PS50887">
    <property type="entry name" value="GGDEF"/>
    <property type="match status" value="1"/>
</dbReference>
<dbReference type="Pfam" id="PF00990">
    <property type="entry name" value="GGDEF"/>
    <property type="match status" value="1"/>
</dbReference>
<dbReference type="Gene3D" id="3.30.70.270">
    <property type="match status" value="1"/>
</dbReference>
<evidence type="ECO:0000313" key="3">
    <source>
        <dbReference type="EMBL" id="AUB82264.1"/>
    </source>
</evidence>
<evidence type="ECO:0000313" key="4">
    <source>
        <dbReference type="Proteomes" id="UP000232638"/>
    </source>
</evidence>
<organism evidence="3 4">
    <name type="scientific">Candidatus Thiodictyon syntrophicum</name>
    <dbReference type="NCBI Taxonomy" id="1166950"/>
    <lineage>
        <taxon>Bacteria</taxon>
        <taxon>Pseudomonadati</taxon>
        <taxon>Pseudomonadota</taxon>
        <taxon>Gammaproteobacteria</taxon>
        <taxon>Chromatiales</taxon>
        <taxon>Chromatiaceae</taxon>
        <taxon>Thiodictyon</taxon>
    </lineage>
</organism>
<dbReference type="KEGG" id="tsy:THSYN_15785"/>
<gene>
    <name evidence="3" type="ORF">THSYN_15785</name>
</gene>
<accession>A0A2K8U9L8</accession>
<dbReference type="InterPro" id="IPR029787">
    <property type="entry name" value="Nucleotide_cyclase"/>
</dbReference>
<feature type="transmembrane region" description="Helical" evidence="1">
    <location>
        <begin position="59"/>
        <end position="78"/>
    </location>
</feature>
<reference evidence="3 4" key="1">
    <citation type="submission" date="2017-03" db="EMBL/GenBank/DDBJ databases">
        <title>Complete genome sequence of Candidatus 'Thiodictyon syntrophicum' sp. nov. strain Cad16T, a photolithoautotroph purple sulfur bacterium isolated from an alpine meromictic lake.</title>
        <authorList>
            <person name="Luedin S.M."/>
            <person name="Pothier J.F."/>
            <person name="Danza F."/>
            <person name="Storelli N."/>
            <person name="Wittwer M."/>
            <person name="Tonolla M."/>
        </authorList>
    </citation>
    <scope>NUCLEOTIDE SEQUENCE [LARGE SCALE GENOMIC DNA]</scope>
    <source>
        <strain evidence="3 4">Cad16T</strain>
    </source>
</reference>
<keyword evidence="1" id="KW-1133">Transmembrane helix</keyword>
<dbReference type="EMBL" id="CP020370">
    <property type="protein sequence ID" value="AUB82264.1"/>
    <property type="molecule type" value="Genomic_DNA"/>
</dbReference>
<feature type="transmembrane region" description="Helical" evidence="1">
    <location>
        <begin position="37"/>
        <end position="53"/>
    </location>
</feature>
<dbReference type="Proteomes" id="UP000232638">
    <property type="component" value="Chromosome"/>
</dbReference>
<dbReference type="CDD" id="cd01949">
    <property type="entry name" value="GGDEF"/>
    <property type="match status" value="1"/>
</dbReference>
<dbReference type="SUPFAM" id="SSF55073">
    <property type="entry name" value="Nucleotide cyclase"/>
    <property type="match status" value="1"/>
</dbReference>
<dbReference type="NCBIfam" id="TIGR00254">
    <property type="entry name" value="GGDEF"/>
    <property type="match status" value="1"/>
</dbReference>
<dbReference type="SMART" id="SM00267">
    <property type="entry name" value="GGDEF"/>
    <property type="match status" value="1"/>
</dbReference>
<dbReference type="PANTHER" id="PTHR46663:SF2">
    <property type="entry name" value="GGDEF DOMAIN-CONTAINING PROTEIN"/>
    <property type="match status" value="1"/>
</dbReference>
<keyword evidence="1" id="KW-0812">Transmembrane</keyword>
<feature type="domain" description="GGDEF" evidence="2">
    <location>
        <begin position="90"/>
        <end position="219"/>
    </location>
</feature>
<dbReference type="AlphaFoldDB" id="A0A2K8U9L8"/>